<reference evidence="1 2" key="1">
    <citation type="submission" date="2014-04" db="EMBL/GenBank/DDBJ databases">
        <authorList>
            <consortium name="DOE Joint Genome Institute"/>
            <person name="Kuo A."/>
            <person name="Kohler A."/>
            <person name="Costa M.D."/>
            <person name="Nagy L.G."/>
            <person name="Floudas D."/>
            <person name="Copeland A."/>
            <person name="Barry K.W."/>
            <person name="Cichocki N."/>
            <person name="Veneault-Fourrey C."/>
            <person name="LaButti K."/>
            <person name="Lindquist E.A."/>
            <person name="Lipzen A."/>
            <person name="Lundell T."/>
            <person name="Morin E."/>
            <person name="Murat C."/>
            <person name="Sun H."/>
            <person name="Tunlid A."/>
            <person name="Henrissat B."/>
            <person name="Grigoriev I.V."/>
            <person name="Hibbett D.S."/>
            <person name="Martin F."/>
            <person name="Nordberg H.P."/>
            <person name="Cantor M.N."/>
            <person name="Hua S.X."/>
        </authorList>
    </citation>
    <scope>NUCLEOTIDE SEQUENCE [LARGE SCALE GENOMIC DNA]</scope>
    <source>
        <strain evidence="1 2">441</strain>
    </source>
</reference>
<evidence type="ECO:0000313" key="2">
    <source>
        <dbReference type="Proteomes" id="UP000054018"/>
    </source>
</evidence>
<organism evidence="1 2">
    <name type="scientific">Pisolithus microcarpus 441</name>
    <dbReference type="NCBI Taxonomy" id="765257"/>
    <lineage>
        <taxon>Eukaryota</taxon>
        <taxon>Fungi</taxon>
        <taxon>Dikarya</taxon>
        <taxon>Basidiomycota</taxon>
        <taxon>Agaricomycotina</taxon>
        <taxon>Agaricomycetes</taxon>
        <taxon>Agaricomycetidae</taxon>
        <taxon>Boletales</taxon>
        <taxon>Sclerodermatineae</taxon>
        <taxon>Pisolithaceae</taxon>
        <taxon>Pisolithus</taxon>
    </lineage>
</organism>
<protein>
    <submittedName>
        <fullName evidence="1">Uncharacterized protein</fullName>
    </submittedName>
</protein>
<name>A0A0C9Y9W5_9AGAM</name>
<dbReference type="AlphaFoldDB" id="A0A0C9Y9W5"/>
<keyword evidence="2" id="KW-1185">Reference proteome</keyword>
<dbReference type="EMBL" id="KN834391">
    <property type="protein sequence ID" value="KIK10854.1"/>
    <property type="molecule type" value="Genomic_DNA"/>
</dbReference>
<proteinExistence type="predicted"/>
<accession>A0A0C9Y9W5</accession>
<dbReference type="Proteomes" id="UP000054018">
    <property type="component" value="Unassembled WGS sequence"/>
</dbReference>
<dbReference type="HOGENOM" id="CLU_2942706_0_0_1"/>
<reference evidence="2" key="2">
    <citation type="submission" date="2015-01" db="EMBL/GenBank/DDBJ databases">
        <title>Evolutionary Origins and Diversification of the Mycorrhizal Mutualists.</title>
        <authorList>
            <consortium name="DOE Joint Genome Institute"/>
            <consortium name="Mycorrhizal Genomics Consortium"/>
            <person name="Kohler A."/>
            <person name="Kuo A."/>
            <person name="Nagy L.G."/>
            <person name="Floudas D."/>
            <person name="Copeland A."/>
            <person name="Barry K.W."/>
            <person name="Cichocki N."/>
            <person name="Veneault-Fourrey C."/>
            <person name="LaButti K."/>
            <person name="Lindquist E.A."/>
            <person name="Lipzen A."/>
            <person name="Lundell T."/>
            <person name="Morin E."/>
            <person name="Murat C."/>
            <person name="Riley R."/>
            <person name="Ohm R."/>
            <person name="Sun H."/>
            <person name="Tunlid A."/>
            <person name="Henrissat B."/>
            <person name="Grigoriev I.V."/>
            <person name="Hibbett D.S."/>
            <person name="Martin F."/>
        </authorList>
    </citation>
    <scope>NUCLEOTIDE SEQUENCE [LARGE SCALE GENOMIC DNA]</scope>
    <source>
        <strain evidence="2">441</strain>
    </source>
</reference>
<gene>
    <name evidence="1" type="ORF">PISMIDRAFT_690735</name>
</gene>
<evidence type="ECO:0000313" key="1">
    <source>
        <dbReference type="EMBL" id="KIK10854.1"/>
    </source>
</evidence>
<sequence>MISRPTSKLVEKKTLRWIAILEDYPGALLAKYGNPSQRNTPPGLGEPHGHCPKLGCVCIC</sequence>